<dbReference type="Proteomes" id="UP000184278">
    <property type="component" value="Unassembled WGS sequence"/>
</dbReference>
<proteinExistence type="predicted"/>
<name>A0A1M5TVS1_BUTFI</name>
<protein>
    <submittedName>
        <fullName evidence="1">Transcriptional regulator, predicted component of viral defense system</fullName>
    </submittedName>
</protein>
<evidence type="ECO:0000313" key="2">
    <source>
        <dbReference type="Proteomes" id="UP000184278"/>
    </source>
</evidence>
<dbReference type="EMBL" id="FQXK01000005">
    <property type="protein sequence ID" value="SHH54696.1"/>
    <property type="molecule type" value="Genomic_DNA"/>
</dbReference>
<dbReference type="OrthoDB" id="9814778at2"/>
<dbReference type="AlphaFoldDB" id="A0A1M5TVS1"/>
<dbReference type="STRING" id="1121131.SAMN02745229_00636"/>
<organism evidence="1 2">
    <name type="scientific">Butyrivibrio fibrisolvens DSM 3071</name>
    <dbReference type="NCBI Taxonomy" id="1121131"/>
    <lineage>
        <taxon>Bacteria</taxon>
        <taxon>Bacillati</taxon>
        <taxon>Bacillota</taxon>
        <taxon>Clostridia</taxon>
        <taxon>Lachnospirales</taxon>
        <taxon>Lachnospiraceae</taxon>
        <taxon>Butyrivibrio</taxon>
    </lineage>
</organism>
<keyword evidence="2" id="KW-1185">Reference proteome</keyword>
<evidence type="ECO:0000313" key="1">
    <source>
        <dbReference type="EMBL" id="SHH54696.1"/>
    </source>
</evidence>
<accession>A0A1M5TVS1</accession>
<gene>
    <name evidence="1" type="ORF">SAMN02745229_00636</name>
</gene>
<sequence>MNLYYELLQYPIFSMKEVNGLYSSERTARIALGKLLKENMVLKIRNGLYTCLSGENGGPVANRFQIASAITPSSYVSHHTAFEYYGTADQVFYEVYVGSETRFHDFEFDGYTYHYVKEQMKDGIVFPEFGGGVRITDKERTITDSIRDMNLIAGLEEVLSCLVSVNSIDETKMLKYLALYDNAFLYQKTGFIFSEYQRELGISDDFIKICKDRSGDSKRYLATGINEPSYSSEWKLVYPKNIKRMKNGGLEDAAI</sequence>
<reference evidence="2" key="1">
    <citation type="submission" date="2016-11" db="EMBL/GenBank/DDBJ databases">
        <authorList>
            <person name="Varghese N."/>
            <person name="Submissions S."/>
        </authorList>
    </citation>
    <scope>NUCLEOTIDE SEQUENCE [LARGE SCALE GENOMIC DNA]</scope>
    <source>
        <strain evidence="2">DSM 3071</strain>
    </source>
</reference>